<proteinExistence type="inferred from homology"/>
<dbReference type="EMBL" id="JBBBZM010000141">
    <property type="protein sequence ID" value="KAL0632999.1"/>
    <property type="molecule type" value="Genomic_DNA"/>
</dbReference>
<keyword evidence="9" id="KW-0808">Transferase</keyword>
<reference evidence="9 10" key="1">
    <citation type="submission" date="2024-02" db="EMBL/GenBank/DDBJ databases">
        <title>Discinaceae phylogenomics.</title>
        <authorList>
            <person name="Dirks A.C."/>
            <person name="James T.Y."/>
        </authorList>
    </citation>
    <scope>NUCLEOTIDE SEQUENCE [LARGE SCALE GENOMIC DNA]</scope>
    <source>
        <strain evidence="9 10">ACD0624</strain>
    </source>
</reference>
<dbReference type="InterPro" id="IPR008271">
    <property type="entry name" value="Ser/Thr_kinase_AS"/>
</dbReference>
<evidence type="ECO:0000256" key="2">
    <source>
        <dbReference type="ARBA" id="ARBA00022741"/>
    </source>
</evidence>
<keyword evidence="10" id="KW-1185">Reference proteome</keyword>
<dbReference type="InterPro" id="IPR045269">
    <property type="entry name" value="Atg1-like"/>
</dbReference>
<feature type="binding site" evidence="6">
    <location>
        <position position="35"/>
    </location>
    <ligand>
        <name>ATP</name>
        <dbReference type="ChEBI" id="CHEBI:30616"/>
    </ligand>
</feature>
<evidence type="ECO:0000256" key="1">
    <source>
        <dbReference type="ARBA" id="ARBA00004623"/>
    </source>
</evidence>
<evidence type="ECO:0000313" key="9">
    <source>
        <dbReference type="EMBL" id="KAL0632999.1"/>
    </source>
</evidence>
<protein>
    <recommendedName>
        <fullName evidence="5">Autophagy-related protein 1</fullName>
    </recommendedName>
</protein>
<dbReference type="InterPro" id="IPR011009">
    <property type="entry name" value="Kinase-like_dom_sf"/>
</dbReference>
<organism evidence="9 10">
    <name type="scientific">Discina gigas</name>
    <dbReference type="NCBI Taxonomy" id="1032678"/>
    <lineage>
        <taxon>Eukaryota</taxon>
        <taxon>Fungi</taxon>
        <taxon>Dikarya</taxon>
        <taxon>Ascomycota</taxon>
        <taxon>Pezizomycotina</taxon>
        <taxon>Pezizomycetes</taxon>
        <taxon>Pezizales</taxon>
        <taxon>Discinaceae</taxon>
        <taxon>Discina</taxon>
    </lineage>
</organism>
<dbReference type="InterPro" id="IPR017441">
    <property type="entry name" value="Protein_kinase_ATP_BS"/>
</dbReference>
<evidence type="ECO:0000256" key="7">
    <source>
        <dbReference type="RuleBase" id="RU000304"/>
    </source>
</evidence>
<dbReference type="GO" id="GO:0004683">
    <property type="term" value="F:calcium/calmodulin-dependent protein kinase activity"/>
    <property type="evidence" value="ECO:0007669"/>
    <property type="project" value="UniProtKB-EC"/>
</dbReference>
<dbReference type="SMART" id="SM00220">
    <property type="entry name" value="S_TKc"/>
    <property type="match status" value="1"/>
</dbReference>
<name>A0ABR3GAM2_9PEZI</name>
<comment type="caution">
    <text evidence="9">The sequence shown here is derived from an EMBL/GenBank/DDBJ whole genome shotgun (WGS) entry which is preliminary data.</text>
</comment>
<gene>
    <name evidence="9" type="primary">cmk1_2</name>
    <name evidence="9" type="ORF">Q9L58_008105</name>
</gene>
<dbReference type="PROSITE" id="PS50011">
    <property type="entry name" value="PROTEIN_KINASE_DOM"/>
    <property type="match status" value="1"/>
</dbReference>
<dbReference type="PANTHER" id="PTHR24348:SF68">
    <property type="entry name" value="SERINE_THREONINE-PROTEIN KINASE ATG1C"/>
    <property type="match status" value="1"/>
</dbReference>
<evidence type="ECO:0000256" key="5">
    <source>
        <dbReference type="ARBA" id="ARBA00030237"/>
    </source>
</evidence>
<dbReference type="Proteomes" id="UP001447188">
    <property type="component" value="Unassembled WGS sequence"/>
</dbReference>
<feature type="domain" description="Protein kinase" evidence="8">
    <location>
        <begin position="5"/>
        <end position="267"/>
    </location>
</feature>
<dbReference type="InterPro" id="IPR000719">
    <property type="entry name" value="Prot_kinase_dom"/>
</dbReference>
<dbReference type="SUPFAM" id="SSF56112">
    <property type="entry name" value="Protein kinase-like (PK-like)"/>
    <property type="match status" value="1"/>
</dbReference>
<accession>A0ABR3GAM2</accession>
<comment type="subcellular location">
    <subcellularLocation>
        <location evidence="1">Preautophagosomal structure membrane</location>
        <topology evidence="1">Peripheral membrane protein</topology>
    </subcellularLocation>
</comment>
<dbReference type="Pfam" id="PF00069">
    <property type="entry name" value="Pkinase"/>
    <property type="match status" value="1"/>
</dbReference>
<evidence type="ECO:0000256" key="4">
    <source>
        <dbReference type="ARBA" id="ARBA00023006"/>
    </source>
</evidence>
<sequence>MTERFEISKKLGEGGNGTVHMVQGDIGVKRTRALKIVRRSTDLENSEIKGLISLNQFDQHFTRFYGWWQQENYLYLLTEYMEGGDLQTHIGDGPKFIPESKAQIIAKKIIESTVIMHSMGIIHRDLKPGNILLANKDGDQLDIRIGDMGISKSIGSIGNARLAGTQGYMAPEVIRRGNGKAISSPGIDKLNYAPDMWSVGCIIFATLTGKSPYPNDTLIPENDDRFPTDILQYNEVSELGIKFIKSLVTVDMTKRLTAKMALEDRWLLLVDSPPGES</sequence>
<keyword evidence="3 6" id="KW-0067">ATP-binding</keyword>
<keyword evidence="4" id="KW-0072">Autophagy</keyword>
<evidence type="ECO:0000256" key="6">
    <source>
        <dbReference type="PROSITE-ProRule" id="PRU10141"/>
    </source>
</evidence>
<evidence type="ECO:0000313" key="10">
    <source>
        <dbReference type="Proteomes" id="UP001447188"/>
    </source>
</evidence>
<keyword evidence="2 6" id="KW-0547">Nucleotide-binding</keyword>
<evidence type="ECO:0000256" key="3">
    <source>
        <dbReference type="ARBA" id="ARBA00022840"/>
    </source>
</evidence>
<dbReference type="Gene3D" id="1.10.510.10">
    <property type="entry name" value="Transferase(Phosphotransferase) domain 1"/>
    <property type="match status" value="1"/>
</dbReference>
<dbReference type="PROSITE" id="PS00107">
    <property type="entry name" value="PROTEIN_KINASE_ATP"/>
    <property type="match status" value="1"/>
</dbReference>
<keyword evidence="9" id="KW-0418">Kinase</keyword>
<dbReference type="PROSITE" id="PS00108">
    <property type="entry name" value="PROTEIN_KINASE_ST"/>
    <property type="match status" value="1"/>
</dbReference>
<comment type="similarity">
    <text evidence="7">Belongs to the protein kinase superfamily.</text>
</comment>
<evidence type="ECO:0000259" key="8">
    <source>
        <dbReference type="PROSITE" id="PS50011"/>
    </source>
</evidence>
<keyword evidence="7" id="KW-0723">Serine/threonine-protein kinase</keyword>
<dbReference type="PANTHER" id="PTHR24348">
    <property type="entry name" value="SERINE/THREONINE-PROTEIN KINASE UNC-51-RELATED"/>
    <property type="match status" value="1"/>
</dbReference>